<gene>
    <name evidence="3" type="ORF">VSP9026_00225</name>
    <name evidence="2" type="ORF">Vspart_04231</name>
</gene>
<keyword evidence="1" id="KW-1133">Transmembrane helix</keyword>
<keyword evidence="1" id="KW-0472">Membrane</keyword>
<dbReference type="EMBL" id="CP046269">
    <property type="protein sequence ID" value="QMV16819.1"/>
    <property type="molecule type" value="Genomic_DNA"/>
</dbReference>
<organism evidence="3 4">
    <name type="scientific">Vibrio spartinae</name>
    <dbReference type="NCBI Taxonomy" id="1918945"/>
    <lineage>
        <taxon>Bacteria</taxon>
        <taxon>Pseudomonadati</taxon>
        <taxon>Pseudomonadota</taxon>
        <taxon>Gammaproteobacteria</taxon>
        <taxon>Vibrionales</taxon>
        <taxon>Vibrionaceae</taxon>
        <taxon>Vibrio</taxon>
    </lineage>
</organism>
<dbReference type="EMBL" id="FSSB01000002">
    <property type="protein sequence ID" value="SIO92611.1"/>
    <property type="molecule type" value="Genomic_DNA"/>
</dbReference>
<evidence type="ECO:0000256" key="1">
    <source>
        <dbReference type="SAM" id="Phobius"/>
    </source>
</evidence>
<dbReference type="Proteomes" id="UP000515264">
    <property type="component" value="Chromosome 2"/>
</dbReference>
<sequence length="212" mass="23614">MSPEVINGIFVVLGALIGVIGTAIIMKKNKSLPHLTIFSSPSSQLLDIEDMVKSDIEIKYKGKVIPELFHGEVAVQNTGTESLENLEVKLLPGDDSPLFDVKVSTTNYYQDDGATYIETNDSGEVSIDISYLNPNDRVVFSYRSSGSTKPAVASRKIGVGVEFKDEAVNWVPDIYAKLMYEIVEQVPILHWYLKLVFKPYRLYTESKKSNDA</sequence>
<evidence type="ECO:0000313" key="4">
    <source>
        <dbReference type="Proteomes" id="UP000184774"/>
    </source>
</evidence>
<proteinExistence type="predicted"/>
<reference evidence="2" key="2">
    <citation type="submission" date="2019-11" db="EMBL/GenBank/DDBJ databases">
        <authorList>
            <person name="January G."/>
            <person name="Bunk B."/>
        </authorList>
    </citation>
    <scope>NUCLEOTIDE SEQUENCE</scope>
    <source>
        <strain evidence="2">3.6</strain>
    </source>
</reference>
<feature type="transmembrane region" description="Helical" evidence="1">
    <location>
        <begin position="6"/>
        <end position="26"/>
    </location>
</feature>
<dbReference type="OrthoDB" id="9831753at2"/>
<dbReference type="RefSeq" id="WP_139302084.1">
    <property type="nucleotide sequence ID" value="NZ_AP024908.1"/>
</dbReference>
<protein>
    <submittedName>
        <fullName evidence="3">Uncharacterized protein</fullName>
    </submittedName>
</protein>
<name>A0A1N6LZQ4_9VIBR</name>
<evidence type="ECO:0000313" key="3">
    <source>
        <dbReference type="EMBL" id="SIO92611.1"/>
    </source>
</evidence>
<evidence type="ECO:0000313" key="2">
    <source>
        <dbReference type="EMBL" id="QMV16819.1"/>
    </source>
</evidence>
<keyword evidence="5" id="KW-1185">Reference proteome</keyword>
<reference evidence="2 5" key="3">
    <citation type="journal article" date="2020" name="J. Nat. Prod.">
        <title>Genomics-Metabolomics Profiling Disclosed Marine Vibrio spartinae 3.6 as a Producer of a New Branched Side Chain Prodigiosin.</title>
        <authorList>
            <person name="Vitale G.A."/>
            <person name="Sciarretta M."/>
            <person name="Palma Esposito F."/>
            <person name="January G.G."/>
            <person name="Giaccio M."/>
            <person name="Bunk B."/>
            <person name="Sproer C."/>
            <person name="Bajerski F."/>
            <person name="Power D."/>
            <person name="Festa C."/>
            <person name="Monti M.C."/>
            <person name="D'Auria M.V."/>
            <person name="de Pascale D."/>
        </authorList>
    </citation>
    <scope>NUCLEOTIDE SEQUENCE [LARGE SCALE GENOMIC DNA]</scope>
    <source>
        <strain evidence="2 5">3.6</strain>
    </source>
</reference>
<accession>A0A1N6LZQ4</accession>
<dbReference type="AlphaFoldDB" id="A0A1N6LZQ4"/>
<keyword evidence="1" id="KW-0812">Transmembrane</keyword>
<evidence type="ECO:0000313" key="5">
    <source>
        <dbReference type="Proteomes" id="UP000515264"/>
    </source>
</evidence>
<reference evidence="3 4" key="1">
    <citation type="submission" date="2016-12" db="EMBL/GenBank/DDBJ databases">
        <authorList>
            <person name="Song W.-J."/>
            <person name="Kurnit D.M."/>
        </authorList>
    </citation>
    <scope>NUCLEOTIDE SEQUENCE [LARGE SCALE GENOMIC DNA]</scope>
    <source>
        <strain evidence="3 4">CECT 9026</strain>
    </source>
</reference>
<dbReference type="Proteomes" id="UP000184774">
    <property type="component" value="Unassembled WGS sequence"/>
</dbReference>